<evidence type="ECO:0000313" key="2">
    <source>
        <dbReference type="Proteomes" id="UP000003113"/>
    </source>
</evidence>
<accession>H0F0Q1</accession>
<dbReference type="Proteomes" id="UP000003113">
    <property type="component" value="Unassembled WGS sequence"/>
</dbReference>
<dbReference type="AlphaFoldDB" id="H0F0Q1"/>
<proteinExistence type="predicted"/>
<protein>
    <submittedName>
        <fullName evidence="1">Uncharacterized protein</fullName>
    </submittedName>
</protein>
<gene>
    <name evidence="1" type="ORF">KYC_01664</name>
</gene>
<comment type="caution">
    <text evidence="1">The sequence shown here is derived from an EMBL/GenBank/DDBJ whole genome shotgun (WGS) entry which is preliminary data.</text>
</comment>
<dbReference type="EMBL" id="AGUF01000008">
    <property type="protein sequence ID" value="EHK68158.1"/>
    <property type="molecule type" value="Genomic_DNA"/>
</dbReference>
<keyword evidence="2" id="KW-1185">Reference proteome</keyword>
<name>H0F0Q1_9BURK</name>
<sequence length="61" mass="6529">MSAGIATCGYDRYKSSQDFQLVPVQDMQTLLARVDEIKLTGLSVDAYKASATPMGATGEVE</sequence>
<organism evidence="1 2">
    <name type="scientific">Achromobacter arsenitoxydans SY8</name>
    <dbReference type="NCBI Taxonomy" id="477184"/>
    <lineage>
        <taxon>Bacteria</taxon>
        <taxon>Pseudomonadati</taxon>
        <taxon>Pseudomonadota</taxon>
        <taxon>Betaproteobacteria</taxon>
        <taxon>Burkholderiales</taxon>
        <taxon>Alcaligenaceae</taxon>
        <taxon>Achromobacter</taxon>
    </lineage>
</organism>
<reference evidence="1 2" key="1">
    <citation type="journal article" date="2012" name="J. Bacteriol.">
        <title>Genome sequence of the highly efficient arsenite-oxidizing bacterium Achromobacter arsenitoxydans SY8.</title>
        <authorList>
            <person name="Li X."/>
            <person name="Hu Y."/>
            <person name="Gong J."/>
            <person name="Lin Y."/>
            <person name="Johnstone L."/>
            <person name="Rensing C."/>
            <person name="Wang G."/>
        </authorList>
    </citation>
    <scope>NUCLEOTIDE SEQUENCE [LARGE SCALE GENOMIC DNA]</scope>
    <source>
        <strain evidence="1 2">SY8</strain>
    </source>
</reference>
<evidence type="ECO:0000313" key="1">
    <source>
        <dbReference type="EMBL" id="EHK68158.1"/>
    </source>
</evidence>